<feature type="non-terminal residue" evidence="1">
    <location>
        <position position="66"/>
    </location>
</feature>
<organism evidence="1 2">
    <name type="scientific">Streptomyces racemochromogenes</name>
    <dbReference type="NCBI Taxonomy" id="67353"/>
    <lineage>
        <taxon>Bacteria</taxon>
        <taxon>Bacillati</taxon>
        <taxon>Actinomycetota</taxon>
        <taxon>Actinomycetes</taxon>
        <taxon>Kitasatosporales</taxon>
        <taxon>Streptomycetaceae</taxon>
        <taxon>Streptomyces</taxon>
    </lineage>
</organism>
<keyword evidence="2" id="KW-1185">Reference proteome</keyword>
<proteinExistence type="predicted"/>
<gene>
    <name evidence="1" type="ORF">WDV06_37235</name>
</gene>
<reference evidence="1 2" key="1">
    <citation type="submission" date="2024-03" db="EMBL/GenBank/DDBJ databases">
        <title>Whole genome sequencing of Streptomyces racemochromogenes, to identify antimicrobial biosynthetic gene clusters.</title>
        <authorList>
            <person name="Suryawanshi P."/>
            <person name="Krishnaraj P.U."/>
            <person name="Arun Y.P."/>
            <person name="Suryawanshi M.P."/>
            <person name="Rakshit O."/>
        </authorList>
    </citation>
    <scope>NUCLEOTIDE SEQUENCE [LARGE SCALE GENOMIC DNA]</scope>
    <source>
        <strain evidence="1 2">AUDT626</strain>
    </source>
</reference>
<name>A0ABW7PQI6_9ACTN</name>
<accession>A0ABW7PQI6</accession>
<evidence type="ECO:0000313" key="1">
    <source>
        <dbReference type="EMBL" id="MFH7600692.1"/>
    </source>
</evidence>
<dbReference type="Proteomes" id="UP001610631">
    <property type="component" value="Unassembled WGS sequence"/>
</dbReference>
<protein>
    <submittedName>
        <fullName evidence="1">Uncharacterized protein</fullName>
    </submittedName>
</protein>
<dbReference type="EMBL" id="JBBDHD010000358">
    <property type="protein sequence ID" value="MFH7600692.1"/>
    <property type="molecule type" value="Genomic_DNA"/>
</dbReference>
<evidence type="ECO:0000313" key="2">
    <source>
        <dbReference type="Proteomes" id="UP001610631"/>
    </source>
</evidence>
<sequence length="66" mass="6950">MDHEYCFGVESESLKEIVPGALLGPEGTAVWSVFSAGPGKGLLRQGVTGGWSLFENYTVDASICGQ</sequence>
<dbReference type="RefSeq" id="WP_395514215.1">
    <property type="nucleotide sequence ID" value="NZ_JBBDHD010000358.1"/>
</dbReference>
<comment type="caution">
    <text evidence="1">The sequence shown here is derived from an EMBL/GenBank/DDBJ whole genome shotgun (WGS) entry which is preliminary data.</text>
</comment>